<evidence type="ECO:0000313" key="2">
    <source>
        <dbReference type="Proteomes" id="UP000652761"/>
    </source>
</evidence>
<accession>A0A843XEE8</accession>
<comment type="caution">
    <text evidence="1">The sequence shown here is derived from an EMBL/GenBank/DDBJ whole genome shotgun (WGS) entry which is preliminary data.</text>
</comment>
<dbReference type="Proteomes" id="UP000652761">
    <property type="component" value="Unassembled WGS sequence"/>
</dbReference>
<keyword evidence="2" id="KW-1185">Reference proteome</keyword>
<organism evidence="1 2">
    <name type="scientific">Colocasia esculenta</name>
    <name type="common">Wild taro</name>
    <name type="synonym">Arum esculentum</name>
    <dbReference type="NCBI Taxonomy" id="4460"/>
    <lineage>
        <taxon>Eukaryota</taxon>
        <taxon>Viridiplantae</taxon>
        <taxon>Streptophyta</taxon>
        <taxon>Embryophyta</taxon>
        <taxon>Tracheophyta</taxon>
        <taxon>Spermatophyta</taxon>
        <taxon>Magnoliopsida</taxon>
        <taxon>Liliopsida</taxon>
        <taxon>Araceae</taxon>
        <taxon>Aroideae</taxon>
        <taxon>Colocasieae</taxon>
        <taxon>Colocasia</taxon>
    </lineage>
</organism>
<evidence type="ECO:0000313" key="1">
    <source>
        <dbReference type="EMBL" id="MQM17864.1"/>
    </source>
</evidence>
<proteinExistence type="predicted"/>
<sequence length="124" mass="13759">MIQTIASSSSRDMKTTLLDGNSNRGKALINNSCEYSTIVFNCDTHSLIGYVHQLPEVQLSQFKKAISALSPGISHSSDVQLFSLNEAQAREGKPVVSPATFLDMNSIHLVNDPFKVWEERMIFL</sequence>
<protein>
    <submittedName>
        <fullName evidence="1">Uncharacterized protein</fullName>
    </submittedName>
</protein>
<reference evidence="1" key="1">
    <citation type="submission" date="2017-07" db="EMBL/GenBank/DDBJ databases">
        <title>Taro Niue Genome Assembly and Annotation.</title>
        <authorList>
            <person name="Atibalentja N."/>
            <person name="Keating K."/>
            <person name="Fields C.J."/>
        </authorList>
    </citation>
    <scope>NUCLEOTIDE SEQUENCE</scope>
    <source>
        <strain evidence="1">Niue_2</strain>
        <tissue evidence="1">Leaf</tissue>
    </source>
</reference>
<gene>
    <name evidence="1" type="ORF">Taro_050843</name>
</gene>
<dbReference type="EMBL" id="NMUH01007812">
    <property type="protein sequence ID" value="MQM17864.1"/>
    <property type="molecule type" value="Genomic_DNA"/>
</dbReference>
<name>A0A843XEE8_COLES</name>
<dbReference type="AlphaFoldDB" id="A0A843XEE8"/>